<dbReference type="SUPFAM" id="SSF46689">
    <property type="entry name" value="Homeodomain-like"/>
    <property type="match status" value="1"/>
</dbReference>
<sequence length="209" mass="24391">MKNKMKVTDRRTRYTRQTIKDSFLTLLEEKPFSKITVTEICRISEINRGTFYLHYYDIDDVLDDLLNDVITDTSSILDHVLCPEKLGCTYPFCRKVQEDTRLQVLFFDDVASSRLLEKLCELSKEEFVTHLMQNSLLTFEQAEAVLYFQMNGCLAINKRMLKNKCTNWQEIQQAIDHFIKAGLESFLICDGRQTVSKKNPSPQNTPEKL</sequence>
<dbReference type="InterPro" id="IPR001647">
    <property type="entry name" value="HTH_TetR"/>
</dbReference>
<protein>
    <submittedName>
        <fullName evidence="4">TetR/AcrR family transcriptional regulator</fullName>
    </submittedName>
</protein>
<keyword evidence="1 2" id="KW-0238">DNA-binding</keyword>
<dbReference type="AlphaFoldDB" id="A0A9D1TFR3"/>
<dbReference type="PROSITE" id="PS50977">
    <property type="entry name" value="HTH_TETR_2"/>
    <property type="match status" value="1"/>
</dbReference>
<name>A0A9D1TFR3_9FIRM</name>
<gene>
    <name evidence="4" type="ORF">H9747_09110</name>
</gene>
<comment type="caution">
    <text evidence="4">The sequence shown here is derived from an EMBL/GenBank/DDBJ whole genome shotgun (WGS) entry which is preliminary data.</text>
</comment>
<dbReference type="Gene3D" id="1.10.357.10">
    <property type="entry name" value="Tetracycline Repressor, domain 2"/>
    <property type="match status" value="1"/>
</dbReference>
<dbReference type="PANTHER" id="PTHR43479:SF7">
    <property type="entry name" value="TETR-FAMILY TRANSCRIPTIONAL REGULATOR"/>
    <property type="match status" value="1"/>
</dbReference>
<proteinExistence type="predicted"/>
<dbReference type="EMBL" id="DXIQ01000058">
    <property type="protein sequence ID" value="HIV39134.1"/>
    <property type="molecule type" value="Genomic_DNA"/>
</dbReference>
<feature type="DNA-binding region" description="H-T-H motif" evidence="2">
    <location>
        <begin position="36"/>
        <end position="55"/>
    </location>
</feature>
<accession>A0A9D1TFR3</accession>
<evidence type="ECO:0000259" key="3">
    <source>
        <dbReference type="PROSITE" id="PS50977"/>
    </source>
</evidence>
<dbReference type="InterPro" id="IPR050624">
    <property type="entry name" value="HTH-type_Tx_Regulator"/>
</dbReference>
<evidence type="ECO:0000313" key="4">
    <source>
        <dbReference type="EMBL" id="HIV39134.1"/>
    </source>
</evidence>
<dbReference type="GO" id="GO:0003677">
    <property type="term" value="F:DNA binding"/>
    <property type="evidence" value="ECO:0007669"/>
    <property type="project" value="UniProtKB-UniRule"/>
</dbReference>
<evidence type="ECO:0000256" key="1">
    <source>
        <dbReference type="ARBA" id="ARBA00023125"/>
    </source>
</evidence>
<dbReference type="InterPro" id="IPR009057">
    <property type="entry name" value="Homeodomain-like_sf"/>
</dbReference>
<reference evidence="4" key="2">
    <citation type="submission" date="2021-04" db="EMBL/GenBank/DDBJ databases">
        <authorList>
            <person name="Gilroy R."/>
        </authorList>
    </citation>
    <scope>NUCLEOTIDE SEQUENCE</scope>
    <source>
        <strain evidence="4">CHK195-9823</strain>
    </source>
</reference>
<organism evidence="4 5">
    <name type="scientific">Candidatus Blautia stercorigallinarum</name>
    <dbReference type="NCBI Taxonomy" id="2838501"/>
    <lineage>
        <taxon>Bacteria</taxon>
        <taxon>Bacillati</taxon>
        <taxon>Bacillota</taxon>
        <taxon>Clostridia</taxon>
        <taxon>Lachnospirales</taxon>
        <taxon>Lachnospiraceae</taxon>
        <taxon>Blautia</taxon>
    </lineage>
</organism>
<evidence type="ECO:0000313" key="5">
    <source>
        <dbReference type="Proteomes" id="UP000886814"/>
    </source>
</evidence>
<dbReference type="Proteomes" id="UP000886814">
    <property type="component" value="Unassembled WGS sequence"/>
</dbReference>
<dbReference type="PANTHER" id="PTHR43479">
    <property type="entry name" value="ACREF/ENVCD OPERON REPRESSOR-RELATED"/>
    <property type="match status" value="1"/>
</dbReference>
<evidence type="ECO:0000256" key="2">
    <source>
        <dbReference type="PROSITE-ProRule" id="PRU00335"/>
    </source>
</evidence>
<reference evidence="4" key="1">
    <citation type="journal article" date="2021" name="PeerJ">
        <title>Extensive microbial diversity within the chicken gut microbiome revealed by metagenomics and culture.</title>
        <authorList>
            <person name="Gilroy R."/>
            <person name="Ravi A."/>
            <person name="Getino M."/>
            <person name="Pursley I."/>
            <person name="Horton D.L."/>
            <person name="Alikhan N.F."/>
            <person name="Baker D."/>
            <person name="Gharbi K."/>
            <person name="Hall N."/>
            <person name="Watson M."/>
            <person name="Adriaenssens E.M."/>
            <person name="Foster-Nyarko E."/>
            <person name="Jarju S."/>
            <person name="Secka A."/>
            <person name="Antonio M."/>
            <person name="Oren A."/>
            <person name="Chaudhuri R.R."/>
            <person name="La Ragione R."/>
            <person name="Hildebrand F."/>
            <person name="Pallen M.J."/>
        </authorList>
    </citation>
    <scope>NUCLEOTIDE SEQUENCE</scope>
    <source>
        <strain evidence="4">CHK195-9823</strain>
    </source>
</reference>
<feature type="domain" description="HTH tetR-type" evidence="3">
    <location>
        <begin position="13"/>
        <end position="73"/>
    </location>
</feature>